<accession>K8EG06</accession>
<dbReference type="Gene3D" id="3.90.110.10">
    <property type="entry name" value="Lactate dehydrogenase/glycoside hydrolase, family 4, C-terminal"/>
    <property type="match status" value="1"/>
</dbReference>
<dbReference type="STRING" id="41875.K8EG06"/>
<comment type="subunit">
    <text evidence="3">Homodimer.</text>
</comment>
<dbReference type="InterPro" id="IPR015955">
    <property type="entry name" value="Lactate_DH/Glyco_Ohase_4_C"/>
</dbReference>
<evidence type="ECO:0000256" key="15">
    <source>
        <dbReference type="RuleBase" id="RU003405"/>
    </source>
</evidence>
<keyword evidence="5" id="KW-0329">Glyoxylate bypass</keyword>
<dbReference type="InterPro" id="IPR001252">
    <property type="entry name" value="Malate_DH_AS"/>
</dbReference>
<evidence type="ECO:0000256" key="10">
    <source>
        <dbReference type="ARBA" id="ARBA00048313"/>
    </source>
</evidence>
<dbReference type="Proteomes" id="UP000198341">
    <property type="component" value="Chromosome 5"/>
</dbReference>
<feature type="binding site" evidence="13">
    <location>
        <position position="197"/>
    </location>
    <ligand>
        <name>NAD(+)</name>
        <dbReference type="ChEBI" id="CHEBI:57540"/>
    </ligand>
</feature>
<feature type="domain" description="Lactate/malate dehydrogenase N-terminal" evidence="16">
    <location>
        <begin position="2"/>
        <end position="109"/>
    </location>
</feature>
<gene>
    <name evidence="18" type="ORF">Bathy05g00220</name>
</gene>
<reference evidence="18 19" key="1">
    <citation type="submission" date="2011-10" db="EMBL/GenBank/DDBJ databases">
        <authorList>
            <person name="Genoscope - CEA"/>
        </authorList>
    </citation>
    <scope>NUCLEOTIDE SEQUENCE [LARGE SCALE GENOMIC DNA]</scope>
    <source>
        <strain evidence="18 19">RCC 1105</strain>
    </source>
</reference>
<evidence type="ECO:0000256" key="4">
    <source>
        <dbReference type="ARBA" id="ARBA00012995"/>
    </source>
</evidence>
<comment type="similarity">
    <text evidence="2">Belongs to the LDH/MDH superfamily. MDH type 1 family.</text>
</comment>
<evidence type="ECO:0000313" key="18">
    <source>
        <dbReference type="EMBL" id="CCO16931.1"/>
    </source>
</evidence>
<evidence type="ECO:0000256" key="12">
    <source>
        <dbReference type="PIRSR" id="PIRSR000102-2"/>
    </source>
</evidence>
<dbReference type="SUPFAM" id="SSF51735">
    <property type="entry name" value="NAD(P)-binding Rossmann-fold domains"/>
    <property type="match status" value="1"/>
</dbReference>
<evidence type="ECO:0000256" key="8">
    <source>
        <dbReference type="ARBA" id="ARBA00023027"/>
    </source>
</evidence>
<feature type="binding site" evidence="12">
    <location>
        <position position="45"/>
    </location>
    <ligand>
        <name>substrate</name>
    </ligand>
</feature>
<evidence type="ECO:0000313" key="19">
    <source>
        <dbReference type="Proteomes" id="UP000198341"/>
    </source>
</evidence>
<dbReference type="GO" id="GO:0006099">
    <property type="term" value="P:tricarboxylic acid cycle"/>
    <property type="evidence" value="ECO:0007669"/>
    <property type="project" value="UniProtKB-KW"/>
</dbReference>
<dbReference type="CDD" id="cd01337">
    <property type="entry name" value="MDH_glyoxysomal_mitochondrial"/>
    <property type="match status" value="1"/>
</dbReference>
<protein>
    <recommendedName>
        <fullName evidence="4 15">Malate dehydrogenase</fullName>
        <ecNumber evidence="4 15">1.1.1.37</ecNumber>
    </recommendedName>
</protein>
<dbReference type="GO" id="GO:0006108">
    <property type="term" value="P:malate metabolic process"/>
    <property type="evidence" value="ECO:0007669"/>
    <property type="project" value="InterPro"/>
</dbReference>
<keyword evidence="9" id="KW-0576">Peroxisome</keyword>
<feature type="binding site" evidence="12">
    <location>
        <position position="83"/>
    </location>
    <ligand>
        <name>substrate</name>
    </ligand>
</feature>
<name>K8EG06_9CHLO</name>
<dbReference type="InterPro" id="IPR010097">
    <property type="entry name" value="Malate_DH_type1"/>
</dbReference>
<evidence type="ECO:0000256" key="1">
    <source>
        <dbReference type="ARBA" id="ARBA00004275"/>
    </source>
</evidence>
<evidence type="ECO:0000256" key="2">
    <source>
        <dbReference type="ARBA" id="ARBA00008824"/>
    </source>
</evidence>
<feature type="domain" description="Lactate/malate dehydrogenase C-terminal" evidence="17">
    <location>
        <begin position="111"/>
        <end position="280"/>
    </location>
</feature>
<dbReference type="OrthoDB" id="4069699at2759"/>
<dbReference type="Gene3D" id="3.40.50.720">
    <property type="entry name" value="NAD(P)-binding Rossmann-like Domain"/>
    <property type="match status" value="1"/>
</dbReference>
<dbReference type="GO" id="GO:0005777">
    <property type="term" value="C:peroxisome"/>
    <property type="evidence" value="ECO:0007669"/>
    <property type="project" value="UniProtKB-SubCell"/>
</dbReference>
<comment type="subcellular location">
    <subcellularLocation>
        <location evidence="1">Peroxisome</location>
    </subcellularLocation>
</comment>
<dbReference type="GO" id="GO:0006097">
    <property type="term" value="P:glyoxylate cycle"/>
    <property type="evidence" value="ECO:0007669"/>
    <property type="project" value="UniProtKB-KW"/>
</dbReference>
<dbReference type="PANTHER" id="PTHR11540:SF71">
    <property type="entry name" value="MALATE DEHYDROGENASE 1, PEROXISOMAL"/>
    <property type="match status" value="1"/>
</dbReference>
<keyword evidence="6 15" id="KW-0816">Tricarboxylic acid cycle</keyword>
<dbReference type="NCBIfam" id="TIGR01772">
    <property type="entry name" value="MDH_euk_gproteo"/>
    <property type="match status" value="1"/>
</dbReference>
<dbReference type="KEGG" id="bpg:Bathy05g00220"/>
<dbReference type="RefSeq" id="XP_007513373.1">
    <property type="nucleotide sequence ID" value="XM_007513311.1"/>
</dbReference>
<dbReference type="FunFam" id="3.40.50.720:FF:000268">
    <property type="entry name" value="Malate dehydrogenase"/>
    <property type="match status" value="1"/>
</dbReference>
<organism evidence="18 19">
    <name type="scientific">Bathycoccus prasinos</name>
    <dbReference type="NCBI Taxonomy" id="41875"/>
    <lineage>
        <taxon>Eukaryota</taxon>
        <taxon>Viridiplantae</taxon>
        <taxon>Chlorophyta</taxon>
        <taxon>Mamiellophyceae</taxon>
        <taxon>Mamiellales</taxon>
        <taxon>Bathycoccaceae</taxon>
        <taxon>Bathycoccus</taxon>
    </lineage>
</organism>
<dbReference type="Pfam" id="PF02866">
    <property type="entry name" value="Ldh_1_C"/>
    <property type="match status" value="1"/>
</dbReference>
<dbReference type="PANTHER" id="PTHR11540">
    <property type="entry name" value="MALATE AND LACTATE DEHYDROGENASE"/>
    <property type="match status" value="1"/>
</dbReference>
<keyword evidence="8 13" id="KW-0520">NAD</keyword>
<dbReference type="PROSITE" id="PS00068">
    <property type="entry name" value="MDH"/>
    <property type="match status" value="1"/>
</dbReference>
<dbReference type="PIRSF" id="PIRSF000102">
    <property type="entry name" value="Lac_mal_DH"/>
    <property type="match status" value="1"/>
</dbReference>
<feature type="active site" description="Proton acceptor" evidence="11">
    <location>
        <position position="144"/>
    </location>
</feature>
<feature type="binding site" evidence="13">
    <location>
        <begin position="81"/>
        <end position="83"/>
    </location>
    <ligand>
        <name>NAD(+)</name>
        <dbReference type="ChEBI" id="CHEBI:57540"/>
    </ligand>
</feature>
<dbReference type="InterPro" id="IPR001236">
    <property type="entry name" value="Lactate/malate_DH_N"/>
</dbReference>
<feature type="binding site" evidence="12">
    <location>
        <position position="117"/>
    </location>
    <ligand>
        <name>substrate</name>
    </ligand>
</feature>
<dbReference type="Pfam" id="PF00056">
    <property type="entry name" value="Ldh_1_N"/>
    <property type="match status" value="1"/>
</dbReference>
<evidence type="ECO:0000256" key="14">
    <source>
        <dbReference type="RuleBase" id="RU003369"/>
    </source>
</evidence>
<evidence type="ECO:0000256" key="9">
    <source>
        <dbReference type="ARBA" id="ARBA00023140"/>
    </source>
</evidence>
<keyword evidence="19" id="KW-1185">Reference proteome</keyword>
<evidence type="ECO:0000256" key="13">
    <source>
        <dbReference type="PIRSR" id="PIRSR000102-3"/>
    </source>
</evidence>
<dbReference type="GO" id="GO:0009507">
    <property type="term" value="C:chloroplast"/>
    <property type="evidence" value="ECO:0007669"/>
    <property type="project" value="TreeGrafter"/>
</dbReference>
<comment type="catalytic activity">
    <reaction evidence="10 15">
        <text>(S)-malate + NAD(+) = oxaloacetate + NADH + H(+)</text>
        <dbReference type="Rhea" id="RHEA:21432"/>
        <dbReference type="ChEBI" id="CHEBI:15378"/>
        <dbReference type="ChEBI" id="CHEBI:15589"/>
        <dbReference type="ChEBI" id="CHEBI:16452"/>
        <dbReference type="ChEBI" id="CHEBI:57540"/>
        <dbReference type="ChEBI" id="CHEBI:57945"/>
        <dbReference type="EC" id="1.1.1.37"/>
    </reaction>
</comment>
<feature type="binding site" evidence="12">
    <location>
        <position position="51"/>
    </location>
    <ligand>
        <name>substrate</name>
    </ligand>
</feature>
<dbReference type="InterPro" id="IPR001557">
    <property type="entry name" value="L-lactate/malate_DH"/>
</dbReference>
<evidence type="ECO:0000256" key="11">
    <source>
        <dbReference type="PIRSR" id="PIRSR000102-1"/>
    </source>
</evidence>
<sequence>MVTGVGVDLSHISTISEVKGFCGNDQIEEALTGCDLVIIPAGIPRKPGMTRDDLFKINAGIVRDLVQSVAKYCPNAILNIISNPVNSTVPIAAEVMKKNDCYDPKKILGVTTLDVMRAKTFVAALRPEDIKDVTMCDVPVVGGHAGTTIIPLLSQVTPKLSKPFEGEELTALVTRIQNAGTEVVDAKAGAGSATLSMALAAENMATSCLRAMSGEKGIVECAYVASEVIPELAFFASKCELGENGVEKVLGCGEMDSYEKVQVSNAVAELKSSIDKGVEFANA</sequence>
<dbReference type="eggNOG" id="KOG1494">
    <property type="taxonomic scope" value="Eukaryota"/>
</dbReference>
<evidence type="ECO:0000256" key="3">
    <source>
        <dbReference type="ARBA" id="ARBA00011738"/>
    </source>
</evidence>
<dbReference type="AlphaFoldDB" id="K8EG06"/>
<evidence type="ECO:0000256" key="6">
    <source>
        <dbReference type="ARBA" id="ARBA00022532"/>
    </source>
</evidence>
<dbReference type="GeneID" id="19015526"/>
<evidence type="ECO:0000256" key="7">
    <source>
        <dbReference type="ARBA" id="ARBA00023002"/>
    </source>
</evidence>
<dbReference type="SUPFAM" id="SSF56327">
    <property type="entry name" value="LDH C-terminal domain-like"/>
    <property type="match status" value="1"/>
</dbReference>
<dbReference type="FunFam" id="3.90.110.10:FF:000001">
    <property type="entry name" value="Malate dehydrogenase"/>
    <property type="match status" value="1"/>
</dbReference>
<dbReference type="InterPro" id="IPR022383">
    <property type="entry name" value="Lactate/malate_DH_C"/>
</dbReference>
<dbReference type="EMBL" id="FO082274">
    <property type="protein sequence ID" value="CCO16931.1"/>
    <property type="molecule type" value="Genomic_DNA"/>
</dbReference>
<evidence type="ECO:0000256" key="5">
    <source>
        <dbReference type="ARBA" id="ARBA00022435"/>
    </source>
</evidence>
<dbReference type="EC" id="1.1.1.37" evidence="4 15"/>
<evidence type="ECO:0000259" key="16">
    <source>
        <dbReference type="Pfam" id="PF00056"/>
    </source>
</evidence>
<evidence type="ECO:0000259" key="17">
    <source>
        <dbReference type="Pfam" id="PF02866"/>
    </source>
</evidence>
<dbReference type="InterPro" id="IPR036291">
    <property type="entry name" value="NAD(P)-bd_dom_sf"/>
</dbReference>
<feature type="binding site" evidence="13">
    <location>
        <position position="58"/>
    </location>
    <ligand>
        <name>NAD(+)</name>
        <dbReference type="ChEBI" id="CHEBI:57540"/>
    </ligand>
</feature>
<proteinExistence type="inferred from homology"/>
<dbReference type="GO" id="GO:0030060">
    <property type="term" value="F:L-malate dehydrogenase (NAD+) activity"/>
    <property type="evidence" value="ECO:0007669"/>
    <property type="project" value="UniProtKB-EC"/>
</dbReference>
<keyword evidence="7 14" id="KW-0560">Oxidoreductase</keyword>